<name>A0A9X1X846_9BACL</name>
<evidence type="ECO:0000313" key="1">
    <source>
        <dbReference type="EMBL" id="MCK6255877.1"/>
    </source>
</evidence>
<reference evidence="1" key="1">
    <citation type="submission" date="2021-09" db="EMBL/GenBank/DDBJ databases">
        <title>Genome analysis of Fictibacillus sp. KIGAM418 isolated from marine sediment.</title>
        <authorList>
            <person name="Seo M.-J."/>
            <person name="Cho E.-S."/>
            <person name="Hwang C.Y."/>
        </authorList>
    </citation>
    <scope>NUCLEOTIDE SEQUENCE</scope>
    <source>
        <strain evidence="1">KIGAM418</strain>
    </source>
</reference>
<sequence>MNWKTIILLIAGLLLIMRMMYSLNTTRQYSFRNTSIKKREKPLSFSA</sequence>
<gene>
    <name evidence="1" type="ORF">LCY76_04570</name>
</gene>
<accession>A0A9X1X846</accession>
<dbReference type="Proteomes" id="UP001139011">
    <property type="component" value="Unassembled WGS sequence"/>
</dbReference>
<dbReference type="EMBL" id="JAIWJX010000002">
    <property type="protein sequence ID" value="MCK6255877.1"/>
    <property type="molecule type" value="Genomic_DNA"/>
</dbReference>
<organism evidence="1 2">
    <name type="scientific">Fictibacillus marinisediminis</name>
    <dbReference type="NCBI Taxonomy" id="2878389"/>
    <lineage>
        <taxon>Bacteria</taxon>
        <taxon>Bacillati</taxon>
        <taxon>Bacillota</taxon>
        <taxon>Bacilli</taxon>
        <taxon>Bacillales</taxon>
        <taxon>Fictibacillaceae</taxon>
        <taxon>Fictibacillus</taxon>
    </lineage>
</organism>
<keyword evidence="2" id="KW-1185">Reference proteome</keyword>
<dbReference type="AlphaFoldDB" id="A0A9X1X846"/>
<evidence type="ECO:0000313" key="2">
    <source>
        <dbReference type="Proteomes" id="UP001139011"/>
    </source>
</evidence>
<proteinExistence type="predicted"/>
<dbReference type="RefSeq" id="WP_248251625.1">
    <property type="nucleotide sequence ID" value="NZ_JAIWJX010000002.1"/>
</dbReference>
<comment type="caution">
    <text evidence="1">The sequence shown here is derived from an EMBL/GenBank/DDBJ whole genome shotgun (WGS) entry which is preliminary data.</text>
</comment>
<protein>
    <submittedName>
        <fullName evidence="1">Uncharacterized protein</fullName>
    </submittedName>
</protein>